<sequence length="445" mass="47595">MSSFRTGRKALITGIAGVLSLTACSVGSLGSSDPSSPSAAGDGEAVEITMLIDNSAHTTATGQAMADAFNESQDDVVVKVETRPEGAEADNLVKTRLATGEMTDIFQYNSGSLLAALDPAKNMVPLTDEPFLENIDETFQTAVTFNDQTYGVPFGQAMAGGILYNKKVYADLGLEVPKTWDDFMANNAAIKEAGIDPVLQSYGETWTSQLFVLADFHNVTAEQPDWAEKYTANQAKYSEEPALKGFQRLQEVYDAGYFNKDFASIQMPQALQYLVEGKGAHYPMLTFAVPGYVELAEDAAENIGFFAQPGDDAENYGLTVWTPAALVIPTTTEGEKLEAAKKFLAYVATPEASDAQTAAVDPTGPYMVKGSTLPDGLPAAVQDLQAYFDEGNTSPALEFLSPIKGPNLEKITVEVGSGIATAEEGAARYDEDVKKQAQQLGLEGW</sequence>
<dbReference type="RefSeq" id="WP_345577572.1">
    <property type="nucleotide sequence ID" value="NZ_BAABLV010000005.1"/>
</dbReference>
<dbReference type="InterPro" id="IPR050490">
    <property type="entry name" value="Bact_solute-bd_prot1"/>
</dbReference>
<dbReference type="Pfam" id="PF01547">
    <property type="entry name" value="SBP_bac_1"/>
    <property type="match status" value="1"/>
</dbReference>
<dbReference type="Gene3D" id="3.40.190.10">
    <property type="entry name" value="Periplasmic binding protein-like II"/>
    <property type="match status" value="2"/>
</dbReference>
<dbReference type="PANTHER" id="PTHR43649">
    <property type="entry name" value="ARABINOSE-BINDING PROTEIN-RELATED"/>
    <property type="match status" value="1"/>
</dbReference>
<dbReference type="Proteomes" id="UP001501521">
    <property type="component" value="Unassembled WGS sequence"/>
</dbReference>
<evidence type="ECO:0000256" key="1">
    <source>
        <dbReference type="SAM" id="SignalP"/>
    </source>
</evidence>
<dbReference type="SUPFAM" id="SSF53850">
    <property type="entry name" value="Periplasmic binding protein-like II"/>
    <property type="match status" value="1"/>
</dbReference>
<name>A0ABP9F610_9ACTN</name>
<evidence type="ECO:0008006" key="4">
    <source>
        <dbReference type="Google" id="ProtNLM"/>
    </source>
</evidence>
<dbReference type="EMBL" id="BAABLV010000005">
    <property type="protein sequence ID" value="GAA4889033.1"/>
    <property type="molecule type" value="Genomic_DNA"/>
</dbReference>
<dbReference type="PROSITE" id="PS51257">
    <property type="entry name" value="PROKAR_LIPOPROTEIN"/>
    <property type="match status" value="1"/>
</dbReference>
<feature type="chain" id="PRO_5046220360" description="ABC transporter substrate-binding protein" evidence="1">
    <location>
        <begin position="26"/>
        <end position="445"/>
    </location>
</feature>
<reference evidence="3" key="1">
    <citation type="journal article" date="2019" name="Int. J. Syst. Evol. Microbiol.">
        <title>The Global Catalogue of Microorganisms (GCM) 10K type strain sequencing project: providing services to taxonomists for standard genome sequencing and annotation.</title>
        <authorList>
            <consortium name="The Broad Institute Genomics Platform"/>
            <consortium name="The Broad Institute Genome Sequencing Center for Infectious Disease"/>
            <person name="Wu L."/>
            <person name="Ma J."/>
        </authorList>
    </citation>
    <scope>NUCLEOTIDE SEQUENCE [LARGE SCALE GENOMIC DNA]</scope>
    <source>
        <strain evidence="3">JCM 19125</strain>
    </source>
</reference>
<protein>
    <recommendedName>
        <fullName evidence="4">ABC transporter substrate-binding protein</fullName>
    </recommendedName>
</protein>
<gene>
    <name evidence="2" type="ORF">GCM10025789_01700</name>
</gene>
<keyword evidence="3" id="KW-1185">Reference proteome</keyword>
<dbReference type="InterPro" id="IPR006059">
    <property type="entry name" value="SBP"/>
</dbReference>
<accession>A0ABP9F610</accession>
<evidence type="ECO:0000313" key="2">
    <source>
        <dbReference type="EMBL" id="GAA4889033.1"/>
    </source>
</evidence>
<keyword evidence="1" id="KW-0732">Signal</keyword>
<proteinExistence type="predicted"/>
<organism evidence="2 3">
    <name type="scientific">Tessaracoccus lubricantis</name>
    <dbReference type="NCBI Taxonomy" id="545543"/>
    <lineage>
        <taxon>Bacteria</taxon>
        <taxon>Bacillati</taxon>
        <taxon>Actinomycetota</taxon>
        <taxon>Actinomycetes</taxon>
        <taxon>Propionibacteriales</taxon>
        <taxon>Propionibacteriaceae</taxon>
        <taxon>Tessaracoccus</taxon>
    </lineage>
</organism>
<comment type="caution">
    <text evidence="2">The sequence shown here is derived from an EMBL/GenBank/DDBJ whole genome shotgun (WGS) entry which is preliminary data.</text>
</comment>
<evidence type="ECO:0000313" key="3">
    <source>
        <dbReference type="Proteomes" id="UP001501521"/>
    </source>
</evidence>
<feature type="signal peptide" evidence="1">
    <location>
        <begin position="1"/>
        <end position="25"/>
    </location>
</feature>